<feature type="compositionally biased region" description="Polar residues" evidence="1">
    <location>
        <begin position="124"/>
        <end position="142"/>
    </location>
</feature>
<keyword evidence="2" id="KW-1133">Transmembrane helix</keyword>
<evidence type="ECO:0000256" key="2">
    <source>
        <dbReference type="SAM" id="Phobius"/>
    </source>
</evidence>
<sequence length="225" mass="24845">MARLSLSRNAERRKRIVAVMTVWLEMCTAVSWFLSLLSSVASLYSYRPRVRGYSLDFGANRDHGSFEFESIVCTELISMSTSTQSAVVFITAIYGDDRATHLEGINEAADEDDETGHDLHDMDVSSTQPQASTAGKGENSSAKKMKKTNDGEPVSAEAIINAAMLLGGNIREELDGALGEIEGLTEDERDDALSKIPDHPAQMLVFFSLVPSRRLGWVRRFLSRH</sequence>
<proteinExistence type="predicted"/>
<keyword evidence="2" id="KW-0472">Membrane</keyword>
<keyword evidence="2" id="KW-0812">Transmembrane</keyword>
<accession>A0A1R3G8C5</accession>
<feature type="transmembrane region" description="Helical" evidence="2">
    <location>
        <begin position="21"/>
        <end position="44"/>
    </location>
</feature>
<organism evidence="3 4">
    <name type="scientific">Corchorus olitorius</name>
    <dbReference type="NCBI Taxonomy" id="93759"/>
    <lineage>
        <taxon>Eukaryota</taxon>
        <taxon>Viridiplantae</taxon>
        <taxon>Streptophyta</taxon>
        <taxon>Embryophyta</taxon>
        <taxon>Tracheophyta</taxon>
        <taxon>Spermatophyta</taxon>
        <taxon>Magnoliopsida</taxon>
        <taxon>eudicotyledons</taxon>
        <taxon>Gunneridae</taxon>
        <taxon>Pentapetalae</taxon>
        <taxon>rosids</taxon>
        <taxon>malvids</taxon>
        <taxon>Malvales</taxon>
        <taxon>Malvaceae</taxon>
        <taxon>Grewioideae</taxon>
        <taxon>Apeibeae</taxon>
        <taxon>Corchorus</taxon>
    </lineage>
</organism>
<evidence type="ECO:0000256" key="1">
    <source>
        <dbReference type="SAM" id="MobiDB-lite"/>
    </source>
</evidence>
<name>A0A1R3G8C5_9ROSI</name>
<comment type="caution">
    <text evidence="3">The sequence shown here is derived from an EMBL/GenBank/DDBJ whole genome shotgun (WGS) entry which is preliminary data.</text>
</comment>
<dbReference type="EMBL" id="AWUE01023288">
    <property type="protein sequence ID" value="OMO54270.1"/>
    <property type="molecule type" value="Genomic_DNA"/>
</dbReference>
<dbReference type="OrthoDB" id="994021at2759"/>
<keyword evidence="4" id="KW-1185">Reference proteome</keyword>
<reference evidence="4" key="1">
    <citation type="submission" date="2013-09" db="EMBL/GenBank/DDBJ databases">
        <title>Corchorus olitorius genome sequencing.</title>
        <authorList>
            <person name="Alam M."/>
            <person name="Haque M.S."/>
            <person name="Islam M.S."/>
            <person name="Emdad E.M."/>
            <person name="Islam M.M."/>
            <person name="Ahmed B."/>
            <person name="Halim A."/>
            <person name="Hossen Q.M.M."/>
            <person name="Hossain M.Z."/>
            <person name="Ahmed R."/>
            <person name="Khan M.M."/>
            <person name="Islam R."/>
            <person name="Rashid M.M."/>
            <person name="Khan S.A."/>
            <person name="Rahman M.S."/>
            <person name="Alam M."/>
            <person name="Yahiya A.S."/>
            <person name="Khan M.S."/>
            <person name="Azam M.S."/>
            <person name="Haque T."/>
            <person name="Lashkar M.Z.H."/>
            <person name="Akhand A.I."/>
            <person name="Morshed G."/>
            <person name="Roy S."/>
            <person name="Uddin K.S."/>
            <person name="Rabeya T."/>
            <person name="Hossain A.S."/>
            <person name="Chowdhury A."/>
            <person name="Snigdha A.R."/>
            <person name="Mortoza M.S."/>
            <person name="Matin S.A."/>
            <person name="Hoque S.M.E."/>
            <person name="Islam M.K."/>
            <person name="Roy D.K."/>
            <person name="Haider R."/>
            <person name="Moosa M.M."/>
            <person name="Elias S.M."/>
            <person name="Hasan A.M."/>
            <person name="Jahan S."/>
            <person name="Shafiuddin M."/>
            <person name="Mahmood N."/>
            <person name="Shommy N.S."/>
        </authorList>
    </citation>
    <scope>NUCLEOTIDE SEQUENCE [LARGE SCALE GENOMIC DNA]</scope>
    <source>
        <strain evidence="4">cv. O-4</strain>
    </source>
</reference>
<feature type="region of interest" description="Disordered" evidence="1">
    <location>
        <begin position="111"/>
        <end position="151"/>
    </location>
</feature>
<evidence type="ECO:0000313" key="3">
    <source>
        <dbReference type="EMBL" id="OMO54270.1"/>
    </source>
</evidence>
<dbReference type="PANTHER" id="PTHR48464:SF1">
    <property type="entry name" value="MYB_SANT-LIKE DOMAIN-CONTAINING PROTEIN"/>
    <property type="match status" value="1"/>
</dbReference>
<dbReference type="Proteomes" id="UP000187203">
    <property type="component" value="Unassembled WGS sequence"/>
</dbReference>
<protein>
    <submittedName>
        <fullName evidence="3">Uncharacterized protein</fullName>
    </submittedName>
</protein>
<dbReference type="PANTHER" id="PTHR48464">
    <property type="match status" value="1"/>
</dbReference>
<gene>
    <name evidence="3" type="ORF">COLO4_36534</name>
</gene>
<evidence type="ECO:0000313" key="4">
    <source>
        <dbReference type="Proteomes" id="UP000187203"/>
    </source>
</evidence>
<dbReference type="AlphaFoldDB" id="A0A1R3G8C5"/>